<dbReference type="InterPro" id="IPR004807">
    <property type="entry name" value="UvrB"/>
</dbReference>
<dbReference type="InterPro" id="IPR036101">
    <property type="entry name" value="CarD-like/TRCF_RID_sf"/>
</dbReference>
<dbReference type="Pfam" id="PF02559">
    <property type="entry name" value="CarD_TRCF_RID"/>
    <property type="match status" value="1"/>
</dbReference>
<dbReference type="GO" id="GO:0009380">
    <property type="term" value="C:excinuclease repair complex"/>
    <property type="evidence" value="ECO:0007669"/>
    <property type="project" value="InterPro"/>
</dbReference>
<evidence type="ECO:0000256" key="1">
    <source>
        <dbReference type="ARBA" id="ARBA00022741"/>
    </source>
</evidence>
<keyword evidence="2" id="KW-0067">ATP-binding</keyword>
<dbReference type="AlphaFoldDB" id="A0A0F9JTP5"/>
<evidence type="ECO:0000259" key="3">
    <source>
        <dbReference type="SMART" id="SM01058"/>
    </source>
</evidence>
<dbReference type="GO" id="GO:0016887">
    <property type="term" value="F:ATP hydrolysis activity"/>
    <property type="evidence" value="ECO:0007669"/>
    <property type="project" value="InterPro"/>
</dbReference>
<dbReference type="Gene3D" id="3.40.50.300">
    <property type="entry name" value="P-loop containing nucleotide triphosphate hydrolases"/>
    <property type="match status" value="1"/>
</dbReference>
<dbReference type="SUPFAM" id="SSF141259">
    <property type="entry name" value="CarD-like"/>
    <property type="match status" value="1"/>
</dbReference>
<evidence type="ECO:0000256" key="2">
    <source>
        <dbReference type="ARBA" id="ARBA00022840"/>
    </source>
</evidence>
<protein>
    <recommendedName>
        <fullName evidence="3">CarD-like/TRCF RNAP-interacting domain-containing protein</fullName>
    </recommendedName>
</protein>
<dbReference type="PANTHER" id="PTHR24029:SF1">
    <property type="entry name" value="TRANSCRIPTION-REPAIR-COUPLING FACTOR"/>
    <property type="match status" value="1"/>
</dbReference>
<dbReference type="Pfam" id="PF17757">
    <property type="entry name" value="UvrB_inter"/>
    <property type="match status" value="1"/>
</dbReference>
<proteinExistence type="predicted"/>
<keyword evidence="1" id="KW-0547">Nucleotide-binding</keyword>
<dbReference type="Gene3D" id="3.30.2060.10">
    <property type="entry name" value="Penicillin-binding protein 1b domain"/>
    <property type="match status" value="1"/>
</dbReference>
<dbReference type="SMART" id="SM01058">
    <property type="entry name" value="CarD_TRCF"/>
    <property type="match status" value="1"/>
</dbReference>
<accession>A0A0F9JTP5</accession>
<gene>
    <name evidence="4" type="ORF">LCGC14_1412910</name>
</gene>
<dbReference type="InterPro" id="IPR041471">
    <property type="entry name" value="UvrB_inter"/>
</dbReference>
<dbReference type="Gene3D" id="2.40.10.170">
    <property type="match status" value="1"/>
</dbReference>
<dbReference type="SUPFAM" id="SSF52540">
    <property type="entry name" value="P-loop containing nucleoside triphosphate hydrolases"/>
    <property type="match status" value="2"/>
</dbReference>
<dbReference type="GO" id="GO:0006289">
    <property type="term" value="P:nucleotide-excision repair"/>
    <property type="evidence" value="ECO:0007669"/>
    <property type="project" value="InterPro"/>
</dbReference>
<comment type="caution">
    <text evidence="4">The sequence shown here is derived from an EMBL/GenBank/DDBJ whole genome shotgun (WGS) entry which is preliminary data.</text>
</comment>
<organism evidence="4">
    <name type="scientific">marine sediment metagenome</name>
    <dbReference type="NCBI Taxonomy" id="412755"/>
    <lineage>
        <taxon>unclassified sequences</taxon>
        <taxon>metagenomes</taxon>
        <taxon>ecological metagenomes</taxon>
    </lineage>
</organism>
<dbReference type="InterPro" id="IPR003711">
    <property type="entry name" value="CarD-like/TRCF_RID"/>
</dbReference>
<dbReference type="GO" id="GO:0003677">
    <property type="term" value="F:DNA binding"/>
    <property type="evidence" value="ECO:0007669"/>
    <property type="project" value="InterPro"/>
</dbReference>
<feature type="domain" description="CarD-like/TRCF RNAP-interacting" evidence="3">
    <location>
        <begin position="392"/>
        <end position="494"/>
    </location>
</feature>
<dbReference type="EMBL" id="LAZR01009343">
    <property type="protein sequence ID" value="KKM73199.1"/>
    <property type="molecule type" value="Genomic_DNA"/>
</dbReference>
<reference evidence="4" key="1">
    <citation type="journal article" date="2015" name="Nature">
        <title>Complex archaea that bridge the gap between prokaryotes and eukaryotes.</title>
        <authorList>
            <person name="Spang A."/>
            <person name="Saw J.H."/>
            <person name="Jorgensen S.L."/>
            <person name="Zaremba-Niedzwiedzka K."/>
            <person name="Martijn J."/>
            <person name="Lind A.E."/>
            <person name="van Eijk R."/>
            <person name="Schleper C."/>
            <person name="Guy L."/>
            <person name="Ettema T.J."/>
        </authorList>
    </citation>
    <scope>NUCLEOTIDE SEQUENCE</scope>
</reference>
<dbReference type="GO" id="GO:0005524">
    <property type="term" value="F:ATP binding"/>
    <property type="evidence" value="ECO:0007669"/>
    <property type="project" value="UniProtKB-KW"/>
</dbReference>
<dbReference type="PANTHER" id="PTHR24029">
    <property type="entry name" value="UVRABC SYSTEM PROTEIN B"/>
    <property type="match status" value="1"/>
</dbReference>
<evidence type="ECO:0000313" key="4">
    <source>
        <dbReference type="EMBL" id="KKM73199.1"/>
    </source>
</evidence>
<sequence>MFIMLDYLIKISKKNKAVFELAQQLALPGEHAANVVAGARPFLISVLATLTKRPFVVVGANDERAKELSEDINNFSDAFFLPRAGESESPETRSLRLQALSATRRNSIITLGAVTLKDKFPLPSKLAKPLNIKTSQQLKMNTLAKKLVDLGYEREYQVEMPGDFSIRGNICDIFPVFAKNPLRLDFFGDELDSMRYFDHLDQRSIKTVSSYKVMPCSVDGSDVGLFDYLSPDTLFVFEDYSLLHSTLKDEEIAIPKDYSSLDLTTLTKKSRLNMLDFEELPFKAGEFENIAKFLKEKQEHGYLVVLNIKEDGKRARLKEMIDSWHLVNEEMRPNLALIKPLILLTAEQSNSSFVSPNQKIAFVSDKDIFVRQLAQLPKNLRSGNLRISNFEDLKEGDFVVHINHGIARYEGLTSRTIDGITRDYIRLVYAANDKLFVPVTEMDRISRYIGASDKEPRVSRLDSKQWALTKKRVKRSVRTQTRNRPSETICRTLKKQRF</sequence>
<dbReference type="InterPro" id="IPR027417">
    <property type="entry name" value="P-loop_NTPase"/>
</dbReference>
<name>A0A0F9JTP5_9ZZZZ</name>